<dbReference type="AlphaFoldDB" id="A0A9P7ZGR5"/>
<accession>A0A9P7ZGR5</accession>
<sequence>MAADFEKQSYWHDRFTSETSFEWLLSSHDFMSIITPHLPPHLGPDARILHIGSGTSALQNHFRARGILNVTNIDYEPLAAERGKALEKEAFGDVKMTYDVADATNLQPRERYDLVVDKSTVDAIACGGDDAVRRMAQSVALCLAEGGVWISLSFSAHRFDLPDLPLDVQTVAHVPTQKRSENDPDIFHYCYRLRAR</sequence>
<evidence type="ECO:0000256" key="3">
    <source>
        <dbReference type="ARBA" id="ARBA00022679"/>
    </source>
</evidence>
<dbReference type="RefSeq" id="XP_046115782.1">
    <property type="nucleotide sequence ID" value="XM_046265255.1"/>
</dbReference>
<comment type="similarity">
    <text evidence="1">Belongs to the methyltransferase superfamily.</text>
</comment>
<dbReference type="Gene3D" id="3.40.50.150">
    <property type="entry name" value="Vaccinia Virus protein VP39"/>
    <property type="match status" value="1"/>
</dbReference>
<name>A0A9P7ZGR5_9HYPO</name>
<reference evidence="5" key="1">
    <citation type="journal article" date="2021" name="IMA Fungus">
        <title>Genomic characterization of three marine fungi, including Emericellopsis atlantica sp. nov. with signatures of a generalist lifestyle and marine biomass degradation.</title>
        <authorList>
            <person name="Hagestad O.C."/>
            <person name="Hou L."/>
            <person name="Andersen J.H."/>
            <person name="Hansen E.H."/>
            <person name="Altermark B."/>
            <person name="Li C."/>
            <person name="Kuhnert E."/>
            <person name="Cox R.J."/>
            <person name="Crous P.W."/>
            <person name="Spatafora J.W."/>
            <person name="Lail K."/>
            <person name="Amirebrahimi M."/>
            <person name="Lipzen A."/>
            <person name="Pangilinan J."/>
            <person name="Andreopoulos W."/>
            <person name="Hayes R.D."/>
            <person name="Ng V."/>
            <person name="Grigoriev I.V."/>
            <person name="Jackson S.A."/>
            <person name="Sutton T.D.S."/>
            <person name="Dobson A.D.W."/>
            <person name="Rama T."/>
        </authorList>
    </citation>
    <scope>NUCLEOTIDE SEQUENCE</scope>
    <source>
        <strain evidence="5">TS7</strain>
    </source>
</reference>
<keyword evidence="2 5" id="KW-0489">Methyltransferase</keyword>
<feature type="domain" description="Methyltransferase type 11" evidence="4">
    <location>
        <begin position="49"/>
        <end position="148"/>
    </location>
</feature>
<dbReference type="Pfam" id="PF08241">
    <property type="entry name" value="Methyltransf_11"/>
    <property type="match status" value="1"/>
</dbReference>
<gene>
    <name evidence="5" type="ORF">F5Z01DRAFT_676437</name>
</gene>
<evidence type="ECO:0000313" key="5">
    <source>
        <dbReference type="EMBL" id="KAG9251858.1"/>
    </source>
</evidence>
<dbReference type="GO" id="GO:0032259">
    <property type="term" value="P:methylation"/>
    <property type="evidence" value="ECO:0007669"/>
    <property type="project" value="UniProtKB-KW"/>
</dbReference>
<evidence type="ECO:0000256" key="1">
    <source>
        <dbReference type="ARBA" id="ARBA00008361"/>
    </source>
</evidence>
<proteinExistence type="inferred from homology"/>
<dbReference type="EMBL" id="MU251265">
    <property type="protein sequence ID" value="KAG9251858.1"/>
    <property type="molecule type" value="Genomic_DNA"/>
</dbReference>
<evidence type="ECO:0000259" key="4">
    <source>
        <dbReference type="Pfam" id="PF08241"/>
    </source>
</evidence>
<dbReference type="Proteomes" id="UP000887229">
    <property type="component" value="Unassembled WGS sequence"/>
</dbReference>
<keyword evidence="3" id="KW-0808">Transferase</keyword>
<dbReference type="InterPro" id="IPR013216">
    <property type="entry name" value="Methyltransf_11"/>
</dbReference>
<organism evidence="5 6">
    <name type="scientific">Emericellopsis atlantica</name>
    <dbReference type="NCBI Taxonomy" id="2614577"/>
    <lineage>
        <taxon>Eukaryota</taxon>
        <taxon>Fungi</taxon>
        <taxon>Dikarya</taxon>
        <taxon>Ascomycota</taxon>
        <taxon>Pezizomycotina</taxon>
        <taxon>Sordariomycetes</taxon>
        <taxon>Hypocreomycetidae</taxon>
        <taxon>Hypocreales</taxon>
        <taxon>Bionectriaceae</taxon>
        <taxon>Emericellopsis</taxon>
    </lineage>
</organism>
<comment type="caution">
    <text evidence="5">The sequence shown here is derived from an EMBL/GenBank/DDBJ whole genome shotgun (WGS) entry which is preliminary data.</text>
</comment>
<dbReference type="SUPFAM" id="SSF53335">
    <property type="entry name" value="S-adenosyl-L-methionine-dependent methyltransferases"/>
    <property type="match status" value="1"/>
</dbReference>
<dbReference type="GO" id="GO:0008757">
    <property type="term" value="F:S-adenosylmethionine-dependent methyltransferase activity"/>
    <property type="evidence" value="ECO:0007669"/>
    <property type="project" value="InterPro"/>
</dbReference>
<evidence type="ECO:0000313" key="6">
    <source>
        <dbReference type="Proteomes" id="UP000887229"/>
    </source>
</evidence>
<protein>
    <submittedName>
        <fullName evidence="5">S-adenosyl-L-methionine-dependent methyltransferase</fullName>
    </submittedName>
</protein>
<dbReference type="InterPro" id="IPR051419">
    <property type="entry name" value="Lys/N-term_MeTrsfase_sf"/>
</dbReference>
<keyword evidence="6" id="KW-1185">Reference proteome</keyword>
<evidence type="ECO:0000256" key="2">
    <source>
        <dbReference type="ARBA" id="ARBA00022603"/>
    </source>
</evidence>
<dbReference type="PANTHER" id="PTHR12176">
    <property type="entry name" value="SAM-DEPENDENT METHYLTRANSFERASE SUPERFAMILY PROTEIN"/>
    <property type="match status" value="1"/>
</dbReference>
<dbReference type="OrthoDB" id="411785at2759"/>
<dbReference type="CDD" id="cd02440">
    <property type="entry name" value="AdoMet_MTases"/>
    <property type="match status" value="1"/>
</dbReference>
<dbReference type="InterPro" id="IPR029063">
    <property type="entry name" value="SAM-dependent_MTases_sf"/>
</dbReference>
<dbReference type="GeneID" id="70296158"/>